<protein>
    <recommendedName>
        <fullName evidence="3">Hint domain-containing protein</fullName>
    </recommendedName>
</protein>
<organism evidence="4 5">
    <name type="scientific">Nocardiopsis rhodophaea</name>
    <dbReference type="NCBI Taxonomy" id="280238"/>
    <lineage>
        <taxon>Bacteria</taxon>
        <taxon>Bacillati</taxon>
        <taxon>Actinomycetota</taxon>
        <taxon>Actinomycetes</taxon>
        <taxon>Streptosporangiales</taxon>
        <taxon>Nocardiopsidaceae</taxon>
        <taxon>Nocardiopsis</taxon>
    </lineage>
</organism>
<dbReference type="EMBL" id="BAAAPC010000013">
    <property type="protein sequence ID" value="GAA2003286.1"/>
    <property type="molecule type" value="Genomic_DNA"/>
</dbReference>
<name>A0ABN2TAE4_9ACTN</name>
<evidence type="ECO:0000313" key="5">
    <source>
        <dbReference type="Proteomes" id="UP001501585"/>
    </source>
</evidence>
<dbReference type="Gene3D" id="2.170.16.10">
    <property type="entry name" value="Hedgehog/Intein (Hint) domain"/>
    <property type="match status" value="1"/>
</dbReference>
<keyword evidence="5" id="KW-1185">Reference proteome</keyword>
<feature type="coiled-coil region" evidence="1">
    <location>
        <begin position="72"/>
        <end position="106"/>
    </location>
</feature>
<dbReference type="RefSeq" id="WP_344163480.1">
    <property type="nucleotide sequence ID" value="NZ_BAAAPC010000013.1"/>
</dbReference>
<feature type="region of interest" description="Disordered" evidence="2">
    <location>
        <begin position="299"/>
        <end position="328"/>
    </location>
</feature>
<dbReference type="InterPro" id="IPR003587">
    <property type="entry name" value="Hint_dom_N"/>
</dbReference>
<dbReference type="PROSITE" id="PS50817">
    <property type="entry name" value="INTEIN_N_TER"/>
    <property type="match status" value="1"/>
</dbReference>
<proteinExistence type="predicted"/>
<dbReference type="Pfam" id="PF07591">
    <property type="entry name" value="PT-HINT"/>
    <property type="match status" value="1"/>
</dbReference>
<evidence type="ECO:0000256" key="1">
    <source>
        <dbReference type="SAM" id="Coils"/>
    </source>
</evidence>
<reference evidence="4 5" key="1">
    <citation type="journal article" date="2019" name="Int. J. Syst. Evol. Microbiol.">
        <title>The Global Catalogue of Microorganisms (GCM) 10K type strain sequencing project: providing services to taxonomists for standard genome sequencing and annotation.</title>
        <authorList>
            <consortium name="The Broad Institute Genomics Platform"/>
            <consortium name="The Broad Institute Genome Sequencing Center for Infectious Disease"/>
            <person name="Wu L."/>
            <person name="Ma J."/>
        </authorList>
    </citation>
    <scope>NUCLEOTIDE SEQUENCE [LARGE SCALE GENOMIC DNA]</scope>
    <source>
        <strain evidence="4 5">JCM 15313</strain>
    </source>
</reference>
<sequence length="328" mass="35649">MKDTDYDQLGEDLLELVGDIIGYNDARDCLTKGDLMACLWTVVGFTPWGKGAKLVKVAPKILKLWNRWRKAKKVADAAKKRVNQARKKLEEAKKKAEEAKKKAGDIPIFCNGGRKKKNSFIPSTPVVLGDGSLVAIEDIQIGDEVWSLDPQTGEEGPRPVTAVIEGEGDKTLVEITITDDAGATVSVTATAEHPFWAPELAEWVDAIDLRPGTWLRTSAGTWVQVSAAEARTVSDQQVHNLTVDGLHTYYVGSVLNNVLTHNDDGCYAGDAAGSKKAREDKNIGKNKNVAVVDYELDGVGSGQKIGVSGKKPFAQGNLTRPERRRSKI</sequence>
<dbReference type="InterPro" id="IPR006141">
    <property type="entry name" value="Intein_N"/>
</dbReference>
<evidence type="ECO:0000259" key="3">
    <source>
        <dbReference type="SMART" id="SM00306"/>
    </source>
</evidence>
<comment type="caution">
    <text evidence="4">The sequence shown here is derived from an EMBL/GenBank/DDBJ whole genome shotgun (WGS) entry which is preliminary data.</text>
</comment>
<keyword evidence="1" id="KW-0175">Coiled coil</keyword>
<dbReference type="Proteomes" id="UP001501585">
    <property type="component" value="Unassembled WGS sequence"/>
</dbReference>
<dbReference type="InterPro" id="IPR036844">
    <property type="entry name" value="Hint_dom_sf"/>
</dbReference>
<evidence type="ECO:0000256" key="2">
    <source>
        <dbReference type="SAM" id="MobiDB-lite"/>
    </source>
</evidence>
<dbReference type="SMART" id="SM00306">
    <property type="entry name" value="HintN"/>
    <property type="match status" value="1"/>
</dbReference>
<evidence type="ECO:0000313" key="4">
    <source>
        <dbReference type="EMBL" id="GAA2003286.1"/>
    </source>
</evidence>
<gene>
    <name evidence="4" type="ORF">GCM10009799_33030</name>
</gene>
<dbReference type="CDD" id="cd00081">
    <property type="entry name" value="Hint"/>
    <property type="match status" value="1"/>
</dbReference>
<feature type="domain" description="Hint" evidence="3">
    <location>
        <begin position="117"/>
        <end position="219"/>
    </location>
</feature>
<dbReference type="SUPFAM" id="SSF51294">
    <property type="entry name" value="Hedgehog/intein (Hint) domain"/>
    <property type="match status" value="1"/>
</dbReference>
<accession>A0ABN2TAE4</accession>